<organism evidence="3 4">
    <name type="scientific">Hortaea werneckii</name>
    <name type="common">Black yeast</name>
    <name type="synonym">Cladosporium werneckii</name>
    <dbReference type="NCBI Taxonomy" id="91943"/>
    <lineage>
        <taxon>Eukaryota</taxon>
        <taxon>Fungi</taxon>
        <taxon>Dikarya</taxon>
        <taxon>Ascomycota</taxon>
        <taxon>Pezizomycotina</taxon>
        <taxon>Dothideomycetes</taxon>
        <taxon>Dothideomycetidae</taxon>
        <taxon>Mycosphaerellales</taxon>
        <taxon>Teratosphaeriaceae</taxon>
        <taxon>Hortaea</taxon>
    </lineage>
</organism>
<feature type="region of interest" description="Disordered" evidence="1">
    <location>
        <begin position="181"/>
        <end position="232"/>
    </location>
</feature>
<reference evidence="3 4" key="1">
    <citation type="journal article" date="2018" name="BMC Genomics">
        <title>Genomic evidence for intraspecific hybridization in a clonal and extremely halotolerant yeast.</title>
        <authorList>
            <person name="Gostincar C."/>
            <person name="Stajich J.E."/>
            <person name="Zupancic J."/>
            <person name="Zalar P."/>
            <person name="Gunde-Cimerman N."/>
        </authorList>
    </citation>
    <scope>NUCLEOTIDE SEQUENCE [LARGE SCALE GENOMIC DNA]</scope>
    <source>
        <strain evidence="3 4">EXF-6669</strain>
    </source>
</reference>
<proteinExistence type="predicted"/>
<feature type="transmembrane region" description="Helical" evidence="2">
    <location>
        <begin position="41"/>
        <end position="59"/>
    </location>
</feature>
<keyword evidence="2" id="KW-0472">Membrane</keyword>
<evidence type="ECO:0000256" key="2">
    <source>
        <dbReference type="SAM" id="Phobius"/>
    </source>
</evidence>
<dbReference type="VEuPathDB" id="FungiDB:BTJ68_02873"/>
<feature type="transmembrane region" description="Helical" evidence="2">
    <location>
        <begin position="71"/>
        <end position="92"/>
    </location>
</feature>
<gene>
    <name evidence="3" type="ORF">D0867_02344</name>
</gene>
<protein>
    <recommendedName>
        <fullName evidence="5">MARVEL domain-containing protein</fullName>
    </recommendedName>
</protein>
<name>A0A3M7A6D6_HORWE</name>
<feature type="transmembrane region" description="Helical" evidence="2">
    <location>
        <begin position="12"/>
        <end position="29"/>
    </location>
</feature>
<evidence type="ECO:0008006" key="5">
    <source>
        <dbReference type="Google" id="ProtNLM"/>
    </source>
</evidence>
<comment type="caution">
    <text evidence="3">The sequence shown here is derived from an EMBL/GenBank/DDBJ whole genome shotgun (WGS) entry which is preliminary data.</text>
</comment>
<feature type="compositionally biased region" description="Basic and acidic residues" evidence="1">
    <location>
        <begin position="201"/>
        <end position="216"/>
    </location>
</feature>
<dbReference type="Proteomes" id="UP000271337">
    <property type="component" value="Unassembled WGS sequence"/>
</dbReference>
<evidence type="ECO:0000256" key="1">
    <source>
        <dbReference type="SAM" id="MobiDB-lite"/>
    </source>
</evidence>
<feature type="compositionally biased region" description="Basic and acidic residues" evidence="1">
    <location>
        <begin position="181"/>
        <end position="190"/>
    </location>
</feature>
<keyword evidence="2" id="KW-0812">Transmembrane</keyword>
<sequence length="232" mass="26183">MISGALFLAWRIFEIIILIPIMGMLAWFVHQYVEANQLTPATILVMFIVSVIALAWAVFTTIDYLRARHDAFFVALFDLGLVGALIAGVYYLRGPGTTDCNSFSTGIAGTVVYLNLNINKTCTMLKASFALGIIAIIAFFVTFVSWNLDALIVYNATGHSANTLPQLLALMVHRNHRNDDRTVIKREYRTSSHGGRHRSRSRDYRAPRDYGYDSRPRSSGRSHHSSRRQYYV</sequence>
<feature type="transmembrane region" description="Helical" evidence="2">
    <location>
        <begin position="128"/>
        <end position="146"/>
    </location>
</feature>
<accession>A0A3M7A6D6</accession>
<dbReference type="OrthoDB" id="4918558at2759"/>
<keyword evidence="2" id="KW-1133">Transmembrane helix</keyword>
<dbReference type="AlphaFoldDB" id="A0A3M7A6D6"/>
<feature type="compositionally biased region" description="Basic residues" evidence="1">
    <location>
        <begin position="218"/>
        <end position="232"/>
    </location>
</feature>
<dbReference type="EMBL" id="QWIL01000153">
    <property type="protein sequence ID" value="RMY23002.1"/>
    <property type="molecule type" value="Genomic_DNA"/>
</dbReference>
<evidence type="ECO:0000313" key="3">
    <source>
        <dbReference type="EMBL" id="RMY23002.1"/>
    </source>
</evidence>
<evidence type="ECO:0000313" key="4">
    <source>
        <dbReference type="Proteomes" id="UP000271337"/>
    </source>
</evidence>